<dbReference type="GO" id="GO:0006384">
    <property type="term" value="P:transcription initiation at RNA polymerase III promoter"/>
    <property type="evidence" value="ECO:0007669"/>
    <property type="project" value="InterPro"/>
</dbReference>
<evidence type="ECO:0000313" key="3">
    <source>
        <dbReference type="Proteomes" id="UP000827092"/>
    </source>
</evidence>
<dbReference type="EMBL" id="JAFNEN010000009">
    <property type="protein sequence ID" value="KAG8201056.1"/>
    <property type="molecule type" value="Genomic_DNA"/>
</dbReference>
<comment type="caution">
    <text evidence="2">The sequence shown here is derived from an EMBL/GenBank/DDBJ whole genome shotgun (WGS) entry which is preliminary data.</text>
</comment>
<feature type="compositionally biased region" description="Basic and acidic residues" evidence="1">
    <location>
        <begin position="58"/>
        <end position="69"/>
    </location>
</feature>
<keyword evidence="3" id="KW-1185">Reference proteome</keyword>
<sequence>MSKREETLKALAYLKQEEAYIANLKKYLSDQMFKLQIEELNFTVLLRQKKMALQQQQMKKENENGHEETLPCTSLQKPMTPSVAPPLTKTDIVPSTSQILEPLNLEPAIAMESDDDD</sequence>
<reference evidence="2 3" key="1">
    <citation type="journal article" date="2022" name="Nat. Ecol. Evol.">
        <title>A masculinizing supergene underlies an exaggerated male reproductive morph in a spider.</title>
        <authorList>
            <person name="Hendrickx F."/>
            <person name="De Corte Z."/>
            <person name="Sonet G."/>
            <person name="Van Belleghem S.M."/>
            <person name="Kostlbacher S."/>
            <person name="Vangestel C."/>
        </authorList>
    </citation>
    <scope>NUCLEOTIDE SEQUENCE [LARGE SCALE GENOMIC DNA]</scope>
    <source>
        <strain evidence="2">W744_W776</strain>
    </source>
</reference>
<evidence type="ECO:0000256" key="1">
    <source>
        <dbReference type="SAM" id="MobiDB-lite"/>
    </source>
</evidence>
<feature type="region of interest" description="Disordered" evidence="1">
    <location>
        <begin position="56"/>
        <end position="117"/>
    </location>
</feature>
<dbReference type="AlphaFoldDB" id="A0AAV6VZT4"/>
<evidence type="ECO:0000313" key="2">
    <source>
        <dbReference type="EMBL" id="KAG8201056.1"/>
    </source>
</evidence>
<protein>
    <submittedName>
        <fullName evidence="2">Uncharacterized protein</fullName>
    </submittedName>
</protein>
<dbReference type="Pfam" id="PF15497">
    <property type="entry name" value="SNAPC5"/>
    <property type="match status" value="1"/>
</dbReference>
<dbReference type="Proteomes" id="UP000827092">
    <property type="component" value="Unassembled WGS sequence"/>
</dbReference>
<dbReference type="GO" id="GO:0005634">
    <property type="term" value="C:nucleus"/>
    <property type="evidence" value="ECO:0007669"/>
    <property type="project" value="InterPro"/>
</dbReference>
<proteinExistence type="predicted"/>
<gene>
    <name evidence="2" type="ORF">JTE90_002731</name>
</gene>
<name>A0AAV6VZT4_9ARAC</name>
<dbReference type="InterPro" id="IPR029138">
    <property type="entry name" value="SNAPC5"/>
</dbReference>
<organism evidence="2 3">
    <name type="scientific">Oedothorax gibbosus</name>
    <dbReference type="NCBI Taxonomy" id="931172"/>
    <lineage>
        <taxon>Eukaryota</taxon>
        <taxon>Metazoa</taxon>
        <taxon>Ecdysozoa</taxon>
        <taxon>Arthropoda</taxon>
        <taxon>Chelicerata</taxon>
        <taxon>Arachnida</taxon>
        <taxon>Araneae</taxon>
        <taxon>Araneomorphae</taxon>
        <taxon>Entelegynae</taxon>
        <taxon>Araneoidea</taxon>
        <taxon>Linyphiidae</taxon>
        <taxon>Erigoninae</taxon>
        <taxon>Oedothorax</taxon>
    </lineage>
</organism>
<accession>A0AAV6VZT4</accession>
<dbReference type="GO" id="GO:0006366">
    <property type="term" value="P:transcription by RNA polymerase II"/>
    <property type="evidence" value="ECO:0007669"/>
    <property type="project" value="InterPro"/>
</dbReference>